<proteinExistence type="predicted"/>
<keyword evidence="2" id="KW-1185">Reference proteome</keyword>
<reference evidence="1 2" key="1">
    <citation type="submission" date="2015-07" db="EMBL/GenBank/DDBJ databases">
        <authorList>
            <person name="Noorani M."/>
        </authorList>
    </citation>
    <scope>NUCLEOTIDE SEQUENCE [LARGE SCALE GENOMIC DNA]</scope>
    <source>
        <strain evidence="1 2">KCTC 42284</strain>
    </source>
</reference>
<evidence type="ECO:0000313" key="2">
    <source>
        <dbReference type="Proteomes" id="UP000066624"/>
    </source>
</evidence>
<name>A0A0K0XS28_9GAMM</name>
<sequence>MKTMIRKFVNPRTRRNATMACALSVGLLVASTASAGSVIYQPEVRDDLVGVLPDAVLVGFNPQPEPPARLMISGDLSSPTPSVVFSGIETGQLEMLIGIGDSRARLIQMSLEGDSCELPVDIKLYPVFREVRIPESCRGGFRIAALYSDRSVVHLDLSIRAAVNDVLVPPGILVGFDPQPEPPAMPAFGLRVDLRELDSDAVTVDLALSDARGNRIQLR</sequence>
<organism evidence="1 2">
    <name type="scientific">Wenzhouxiangella marina</name>
    <dbReference type="NCBI Taxonomy" id="1579979"/>
    <lineage>
        <taxon>Bacteria</taxon>
        <taxon>Pseudomonadati</taxon>
        <taxon>Pseudomonadota</taxon>
        <taxon>Gammaproteobacteria</taxon>
        <taxon>Chromatiales</taxon>
        <taxon>Wenzhouxiangellaceae</taxon>
        <taxon>Wenzhouxiangella</taxon>
    </lineage>
</organism>
<dbReference type="EMBL" id="CP012154">
    <property type="protein sequence ID" value="AKS40460.1"/>
    <property type="molecule type" value="Genomic_DNA"/>
</dbReference>
<dbReference type="KEGG" id="wma:WM2015_69"/>
<accession>A0A0K0XS28</accession>
<dbReference type="Proteomes" id="UP000066624">
    <property type="component" value="Chromosome"/>
</dbReference>
<dbReference type="AlphaFoldDB" id="A0A0K0XS28"/>
<evidence type="ECO:0000313" key="1">
    <source>
        <dbReference type="EMBL" id="AKS40460.1"/>
    </source>
</evidence>
<gene>
    <name evidence="1" type="ORF">WM2015_69</name>
</gene>
<dbReference type="STRING" id="1579979.WM2015_69"/>
<protein>
    <submittedName>
        <fullName evidence="1">Uncharacterized protein</fullName>
    </submittedName>
</protein>
<dbReference type="RefSeq" id="WP_049724177.1">
    <property type="nucleotide sequence ID" value="NZ_CP012154.1"/>
</dbReference>